<dbReference type="GO" id="GO:0005524">
    <property type="term" value="F:ATP binding"/>
    <property type="evidence" value="ECO:0007669"/>
    <property type="project" value="UniProtKB-KW"/>
</dbReference>
<sequence length="274" mass="28933">MATTNSSSTSHPATTHDHNFALANFLHQRIPTGNKYTSGRLLIDAGSARFPGAALLAVGGARRGGAGYINYLSRENLPTELVLHAYPDVVPLNRERDSEEIAKCTTALIGPGAPDVHELPQAQRVIIDGGALGLVTKPAPVERIWVLTPHEGEVQKMGFDPSDRESCAVRVAQELHAITLLKGYRSIIATPEGILHIDEIGGPELSTAGTGDVLAGLIASMLASHQPQTISSAASIVVNAVTLFAAAARSSRSKRAPLVATDLLEEIPLLLAQR</sequence>
<dbReference type="SUPFAM" id="SSF53613">
    <property type="entry name" value="Ribokinase-like"/>
    <property type="match status" value="1"/>
</dbReference>
<evidence type="ECO:0000256" key="1">
    <source>
        <dbReference type="ARBA" id="ARBA00022741"/>
    </source>
</evidence>
<dbReference type="PANTHER" id="PTHR12592:SF0">
    <property type="entry name" value="ATP-DEPENDENT (S)-NAD(P)H-HYDRATE DEHYDRATASE"/>
    <property type="match status" value="1"/>
</dbReference>
<dbReference type="AlphaFoldDB" id="A0A6J6CRP2"/>
<evidence type="ECO:0000259" key="6">
    <source>
        <dbReference type="PROSITE" id="PS51383"/>
    </source>
</evidence>
<dbReference type="HAMAP" id="MF_01965">
    <property type="entry name" value="NADHX_dehydratase"/>
    <property type="match status" value="1"/>
</dbReference>
<dbReference type="CDD" id="cd01171">
    <property type="entry name" value="YXKO-related"/>
    <property type="match status" value="1"/>
</dbReference>
<keyword evidence="3" id="KW-0521">NADP</keyword>
<dbReference type="InterPro" id="IPR017953">
    <property type="entry name" value="Carbohydrate_kinase_pred_CS"/>
</dbReference>
<dbReference type="InterPro" id="IPR029056">
    <property type="entry name" value="Ribokinase-like"/>
</dbReference>
<protein>
    <submittedName>
        <fullName evidence="7">Unannotated protein</fullName>
    </submittedName>
</protein>
<organism evidence="7">
    <name type="scientific">freshwater metagenome</name>
    <dbReference type="NCBI Taxonomy" id="449393"/>
    <lineage>
        <taxon>unclassified sequences</taxon>
        <taxon>metagenomes</taxon>
        <taxon>ecological metagenomes</taxon>
    </lineage>
</organism>
<proteinExistence type="inferred from homology"/>
<evidence type="ECO:0000256" key="5">
    <source>
        <dbReference type="ARBA" id="ARBA00023239"/>
    </source>
</evidence>
<name>A0A6J6CRP2_9ZZZZ</name>
<evidence type="ECO:0000256" key="3">
    <source>
        <dbReference type="ARBA" id="ARBA00022857"/>
    </source>
</evidence>
<keyword evidence="2" id="KW-0067">ATP-binding</keyword>
<dbReference type="Pfam" id="PF01256">
    <property type="entry name" value="Carb_kinase"/>
    <property type="match status" value="1"/>
</dbReference>
<keyword evidence="4" id="KW-0520">NAD</keyword>
<dbReference type="PROSITE" id="PS51383">
    <property type="entry name" value="YJEF_C_3"/>
    <property type="match status" value="1"/>
</dbReference>
<evidence type="ECO:0000256" key="2">
    <source>
        <dbReference type="ARBA" id="ARBA00022840"/>
    </source>
</evidence>
<reference evidence="7" key="1">
    <citation type="submission" date="2020-05" db="EMBL/GenBank/DDBJ databases">
        <authorList>
            <person name="Chiriac C."/>
            <person name="Salcher M."/>
            <person name="Ghai R."/>
            <person name="Kavagutti S V."/>
        </authorList>
    </citation>
    <scope>NUCLEOTIDE SEQUENCE</scope>
</reference>
<dbReference type="InterPro" id="IPR000631">
    <property type="entry name" value="CARKD"/>
</dbReference>
<dbReference type="GO" id="GO:0052856">
    <property type="term" value="F:NAD(P)HX epimerase activity"/>
    <property type="evidence" value="ECO:0007669"/>
    <property type="project" value="TreeGrafter"/>
</dbReference>
<dbReference type="PROSITE" id="PS01050">
    <property type="entry name" value="YJEF_C_2"/>
    <property type="match status" value="1"/>
</dbReference>
<dbReference type="GO" id="GO:0110051">
    <property type="term" value="P:metabolite repair"/>
    <property type="evidence" value="ECO:0007669"/>
    <property type="project" value="TreeGrafter"/>
</dbReference>
<gene>
    <name evidence="7" type="ORF">UFOPK1506_00581</name>
</gene>
<dbReference type="EMBL" id="CAEZSV010000085">
    <property type="protein sequence ID" value="CAB4553079.1"/>
    <property type="molecule type" value="Genomic_DNA"/>
</dbReference>
<evidence type="ECO:0000256" key="4">
    <source>
        <dbReference type="ARBA" id="ARBA00023027"/>
    </source>
</evidence>
<accession>A0A6J6CRP2</accession>
<dbReference type="Gene3D" id="3.40.1190.20">
    <property type="match status" value="1"/>
</dbReference>
<evidence type="ECO:0000313" key="7">
    <source>
        <dbReference type="EMBL" id="CAB4553079.1"/>
    </source>
</evidence>
<dbReference type="GO" id="GO:0052855">
    <property type="term" value="F:ADP-dependent NAD(P)H-hydrate dehydratase activity"/>
    <property type="evidence" value="ECO:0007669"/>
    <property type="project" value="TreeGrafter"/>
</dbReference>
<keyword evidence="5" id="KW-0456">Lyase</keyword>
<feature type="domain" description="YjeF C-terminal" evidence="6">
    <location>
        <begin position="18"/>
        <end position="274"/>
    </location>
</feature>
<dbReference type="PANTHER" id="PTHR12592">
    <property type="entry name" value="ATP-DEPENDENT (S)-NAD(P)H-HYDRATE DEHYDRATASE FAMILY MEMBER"/>
    <property type="match status" value="1"/>
</dbReference>
<keyword evidence="1" id="KW-0547">Nucleotide-binding</keyword>